<reference evidence="2 3" key="1">
    <citation type="submission" date="2018-06" db="EMBL/GenBank/DDBJ databases">
        <title>Genomic Encyclopedia of Archaeal and Bacterial Type Strains, Phase II (KMG-II): from individual species to whole genera.</title>
        <authorList>
            <person name="Goeker M."/>
        </authorList>
    </citation>
    <scope>NUCLEOTIDE SEQUENCE [LARGE SCALE GENOMIC DNA]</scope>
    <source>
        <strain evidence="2 3">DSM 13087</strain>
    </source>
</reference>
<gene>
    <name evidence="2" type="ORF">LY56_03348</name>
</gene>
<protein>
    <submittedName>
        <fullName evidence="2">Uncharacterized protein</fullName>
    </submittedName>
</protein>
<comment type="caution">
    <text evidence="2">The sequence shown here is derived from an EMBL/GenBank/DDBJ whole genome shotgun (WGS) entry which is preliminary data.</text>
</comment>
<proteinExistence type="predicted"/>
<name>A0A2W7PL03_9RHOB</name>
<dbReference type="AlphaFoldDB" id="A0A2W7PL03"/>
<feature type="region of interest" description="Disordered" evidence="1">
    <location>
        <begin position="182"/>
        <end position="201"/>
    </location>
</feature>
<evidence type="ECO:0000313" key="2">
    <source>
        <dbReference type="EMBL" id="PZX36941.1"/>
    </source>
</evidence>
<dbReference type="Proteomes" id="UP000249364">
    <property type="component" value="Unassembled WGS sequence"/>
</dbReference>
<organism evidence="2 3">
    <name type="scientific">Roseinatronobacter thiooxidans</name>
    <dbReference type="NCBI Taxonomy" id="121821"/>
    <lineage>
        <taxon>Bacteria</taxon>
        <taxon>Pseudomonadati</taxon>
        <taxon>Pseudomonadota</taxon>
        <taxon>Alphaproteobacteria</taxon>
        <taxon>Rhodobacterales</taxon>
        <taxon>Paracoccaceae</taxon>
        <taxon>Roseinatronobacter</taxon>
    </lineage>
</organism>
<evidence type="ECO:0000313" key="3">
    <source>
        <dbReference type="Proteomes" id="UP000249364"/>
    </source>
</evidence>
<dbReference type="EMBL" id="QKZQ01000026">
    <property type="protein sequence ID" value="PZX36941.1"/>
    <property type="molecule type" value="Genomic_DNA"/>
</dbReference>
<evidence type="ECO:0000256" key="1">
    <source>
        <dbReference type="SAM" id="MobiDB-lite"/>
    </source>
</evidence>
<sequence length="201" mass="21725">MPHEGRAVSSPKARSSYFLPALTMLLYRRGTALQSGRRSPSRQTVNGWAASAQPPCPAHDPCCCDRCFHPVALVPQARKAPEVKAQAGAGDRVQIRGLRHQVKPTARTIREGFGLISQVRPVAPRAPRYAPQACPSSASPPGLSLSQSPFPVLNRMARFLSTATDSPVRGFRPVRALCNTVEKAPKPRSSTRSPRESASLI</sequence>
<accession>A0A2W7PL03</accession>
<keyword evidence="3" id="KW-1185">Reference proteome</keyword>